<dbReference type="GO" id="GO:0008270">
    <property type="term" value="F:zinc ion binding"/>
    <property type="evidence" value="ECO:0007669"/>
    <property type="project" value="InterPro"/>
</dbReference>
<keyword evidence="4" id="KW-0238">DNA-binding</keyword>
<dbReference type="Pfam" id="PF04082">
    <property type="entry name" value="Fungal_trans"/>
    <property type="match status" value="1"/>
</dbReference>
<name>A0A1Y2G3C5_9BASI</name>
<dbReference type="PROSITE" id="PS50048">
    <property type="entry name" value="ZN2_CY6_FUNGAL_2"/>
    <property type="match status" value="1"/>
</dbReference>
<dbReference type="PANTHER" id="PTHR31845:SF17">
    <property type="entry name" value="ZN(II)2CYS6 TRANSCRIPTION FACTOR (EUROFUNG)"/>
    <property type="match status" value="1"/>
</dbReference>
<evidence type="ECO:0000256" key="3">
    <source>
        <dbReference type="ARBA" id="ARBA00023015"/>
    </source>
</evidence>
<evidence type="ECO:0000256" key="5">
    <source>
        <dbReference type="ARBA" id="ARBA00023163"/>
    </source>
</evidence>
<proteinExistence type="predicted"/>
<dbReference type="GO" id="GO:0000976">
    <property type="term" value="F:transcription cis-regulatory region binding"/>
    <property type="evidence" value="ECO:0007669"/>
    <property type="project" value="TreeGrafter"/>
</dbReference>
<sequence length="786" mass="86554">MSSGGSPSDEKPSAAPQGNQAKRGARACVSCRKGKNRCVNAGTDAPCERCSKNGTICVFEQPANNKTFDEERIGRMEDGISNLSSQVQQLVQMLGTQATQQHNSPTFPLMGNTSAAPPTVPLRLDASFNARSPSNPMTWEIDTSSTIGPLLTQQHVYQPPLPPTIPQQLDTFVVPSGPSNGFQNSAATKRPRPAGNDNLGRRDLPQLPNYRAPPHPVSMYGIIPSTAPSSDDEDSLPTGSLTAPLEALAQAASEAHIQLDPASGNPSGTGTPVNRGRARKRRRPMPPPPNAFPDVVTRELVSDATCRQIFAFFIENCLPFFPILDRSYDTYESLRERTPWSINSIVMVAASRMPDPSNEIRQAAEHGSEEAQGIARSSLFGPTVRPEGCQAMGLVAAWQTSNSPYMASGHSLRMSMELGLHRALGKLAEDAQEGRVRSQTEQRSLIVSARIFLCLYWLDWVLSTSSGRPHFVHEELIAPERLACFLKHPLAIDSDKVLVAQFELMACRSRIEAMSGAFETKLDSRAVDFTRRSSRDLTAWYNKWDAILAEKFAADSFERKRLECYFNTSLIFLYTSVLKGANIGDTEHLSVDARELAMLARSSASAVLDLCDTPAFRDSLRYATHEVFVDLSFACLLVLKLTRLFSEGVDLPSLISKAAQLQSSLGEFPGAQRFSMTIKIALDRFAKSFNLEVPSHKADILTGAFSDTSLLNPFANPFPFLGNNHAQFDMQALPDSNWVGSELFPEWIKTDTGEQDWSFESAFDYGIDRLFLPQWSTGIQDQTMEW</sequence>
<dbReference type="PROSITE" id="PS00463">
    <property type="entry name" value="ZN2_CY6_FUNGAL_1"/>
    <property type="match status" value="1"/>
</dbReference>
<feature type="region of interest" description="Disordered" evidence="7">
    <location>
        <begin position="221"/>
        <end position="240"/>
    </location>
</feature>
<dbReference type="InterPro" id="IPR007219">
    <property type="entry name" value="XnlR_reg_dom"/>
</dbReference>
<dbReference type="SUPFAM" id="SSF57701">
    <property type="entry name" value="Zn2/Cys6 DNA-binding domain"/>
    <property type="match status" value="1"/>
</dbReference>
<dbReference type="Proteomes" id="UP000193467">
    <property type="component" value="Unassembled WGS sequence"/>
</dbReference>
<accession>A0A1Y2G3C5</accession>
<dbReference type="EMBL" id="MCGR01000001">
    <property type="protein sequence ID" value="ORY92446.1"/>
    <property type="molecule type" value="Genomic_DNA"/>
</dbReference>
<feature type="region of interest" description="Disordered" evidence="7">
    <location>
        <begin position="177"/>
        <end position="209"/>
    </location>
</feature>
<reference evidence="9 10" key="1">
    <citation type="submission" date="2016-07" db="EMBL/GenBank/DDBJ databases">
        <title>Pervasive Adenine N6-methylation of Active Genes in Fungi.</title>
        <authorList>
            <consortium name="DOE Joint Genome Institute"/>
            <person name="Mondo S.J."/>
            <person name="Dannebaum R.O."/>
            <person name="Kuo R.C."/>
            <person name="Labutti K."/>
            <person name="Haridas S."/>
            <person name="Kuo A."/>
            <person name="Salamov A."/>
            <person name="Ahrendt S.R."/>
            <person name="Lipzen A."/>
            <person name="Sullivan W."/>
            <person name="Andreopoulos W.B."/>
            <person name="Clum A."/>
            <person name="Lindquist E."/>
            <person name="Daum C."/>
            <person name="Ramamoorthy G.K."/>
            <person name="Gryganskyi A."/>
            <person name="Culley D."/>
            <person name="Magnuson J.K."/>
            <person name="James T.Y."/>
            <person name="O'Malley M.A."/>
            <person name="Stajich J.E."/>
            <person name="Spatafora J.W."/>
            <person name="Visel A."/>
            <person name="Grigoriev I.V."/>
        </authorList>
    </citation>
    <scope>NUCLEOTIDE SEQUENCE [LARGE SCALE GENOMIC DNA]</scope>
    <source>
        <strain evidence="9 10">62-1032</strain>
    </source>
</reference>
<dbReference type="SMART" id="SM00066">
    <property type="entry name" value="GAL4"/>
    <property type="match status" value="1"/>
</dbReference>
<comment type="caution">
    <text evidence="9">The sequence shown here is derived from an EMBL/GenBank/DDBJ whole genome shotgun (WGS) entry which is preliminary data.</text>
</comment>
<dbReference type="Gene3D" id="4.10.240.10">
    <property type="entry name" value="Zn(2)-C6 fungal-type DNA-binding domain"/>
    <property type="match status" value="1"/>
</dbReference>
<evidence type="ECO:0000313" key="9">
    <source>
        <dbReference type="EMBL" id="ORY92446.1"/>
    </source>
</evidence>
<evidence type="ECO:0000259" key="8">
    <source>
        <dbReference type="PROSITE" id="PS50048"/>
    </source>
</evidence>
<evidence type="ECO:0000256" key="2">
    <source>
        <dbReference type="ARBA" id="ARBA00022723"/>
    </source>
</evidence>
<dbReference type="PANTHER" id="PTHR31845">
    <property type="entry name" value="FINGER DOMAIN PROTEIN, PUTATIVE-RELATED"/>
    <property type="match status" value="1"/>
</dbReference>
<dbReference type="AlphaFoldDB" id="A0A1Y2G3C5"/>
<keyword evidence="6" id="KW-0539">Nucleus</keyword>
<keyword evidence="5" id="KW-0804">Transcription</keyword>
<dbReference type="InterPro" id="IPR051089">
    <property type="entry name" value="prtT"/>
</dbReference>
<comment type="subcellular location">
    <subcellularLocation>
        <location evidence="1">Nucleus</location>
    </subcellularLocation>
</comment>
<gene>
    <name evidence="9" type="ORF">BCR35DRAFT_297856</name>
</gene>
<dbReference type="STRING" id="106004.A0A1Y2G3C5"/>
<evidence type="ECO:0000256" key="6">
    <source>
        <dbReference type="ARBA" id="ARBA00023242"/>
    </source>
</evidence>
<dbReference type="CDD" id="cd00067">
    <property type="entry name" value="GAL4"/>
    <property type="match status" value="1"/>
</dbReference>
<protein>
    <recommendedName>
        <fullName evidence="8">Zn(2)-C6 fungal-type domain-containing protein</fullName>
    </recommendedName>
</protein>
<evidence type="ECO:0000313" key="10">
    <source>
        <dbReference type="Proteomes" id="UP000193467"/>
    </source>
</evidence>
<dbReference type="InterPro" id="IPR001138">
    <property type="entry name" value="Zn2Cys6_DnaBD"/>
</dbReference>
<evidence type="ECO:0000256" key="7">
    <source>
        <dbReference type="SAM" id="MobiDB-lite"/>
    </source>
</evidence>
<dbReference type="InterPro" id="IPR036864">
    <property type="entry name" value="Zn2-C6_fun-type_DNA-bd_sf"/>
</dbReference>
<feature type="region of interest" description="Disordered" evidence="7">
    <location>
        <begin position="259"/>
        <end position="291"/>
    </location>
</feature>
<dbReference type="GO" id="GO:0005634">
    <property type="term" value="C:nucleus"/>
    <property type="evidence" value="ECO:0007669"/>
    <property type="project" value="UniProtKB-SubCell"/>
</dbReference>
<evidence type="ECO:0000256" key="1">
    <source>
        <dbReference type="ARBA" id="ARBA00004123"/>
    </source>
</evidence>
<dbReference type="GO" id="GO:0000981">
    <property type="term" value="F:DNA-binding transcription factor activity, RNA polymerase II-specific"/>
    <property type="evidence" value="ECO:0007669"/>
    <property type="project" value="InterPro"/>
</dbReference>
<dbReference type="CDD" id="cd12148">
    <property type="entry name" value="fungal_TF_MHR"/>
    <property type="match status" value="1"/>
</dbReference>
<organism evidence="9 10">
    <name type="scientific">Leucosporidium creatinivorum</name>
    <dbReference type="NCBI Taxonomy" id="106004"/>
    <lineage>
        <taxon>Eukaryota</taxon>
        <taxon>Fungi</taxon>
        <taxon>Dikarya</taxon>
        <taxon>Basidiomycota</taxon>
        <taxon>Pucciniomycotina</taxon>
        <taxon>Microbotryomycetes</taxon>
        <taxon>Leucosporidiales</taxon>
        <taxon>Leucosporidium</taxon>
    </lineage>
</organism>
<feature type="region of interest" description="Disordered" evidence="7">
    <location>
        <begin position="1"/>
        <end position="25"/>
    </location>
</feature>
<feature type="compositionally biased region" description="Polar residues" evidence="7">
    <location>
        <begin position="177"/>
        <end position="187"/>
    </location>
</feature>
<evidence type="ECO:0000256" key="4">
    <source>
        <dbReference type="ARBA" id="ARBA00023125"/>
    </source>
</evidence>
<keyword evidence="10" id="KW-1185">Reference proteome</keyword>
<dbReference type="OrthoDB" id="4454541at2759"/>
<feature type="domain" description="Zn(2)-C6 fungal-type" evidence="8">
    <location>
        <begin position="27"/>
        <end position="59"/>
    </location>
</feature>
<dbReference type="Pfam" id="PF00172">
    <property type="entry name" value="Zn_clus"/>
    <property type="match status" value="1"/>
</dbReference>
<keyword evidence="3" id="KW-0805">Transcription regulation</keyword>
<dbReference type="InParanoid" id="A0A1Y2G3C5"/>
<keyword evidence="2" id="KW-0479">Metal-binding</keyword>